<reference evidence="1 2" key="1">
    <citation type="submission" date="2015-01" db="EMBL/GenBank/DDBJ databases">
        <title>Evolution of Trichinella species and genotypes.</title>
        <authorList>
            <person name="Korhonen P.K."/>
            <person name="Edoardo P."/>
            <person name="Giuseppe L.R."/>
            <person name="Gasser R.B."/>
        </authorList>
    </citation>
    <scope>NUCLEOTIDE SEQUENCE [LARGE SCALE GENOMIC DNA]</scope>
    <source>
        <strain evidence="1">ISS1980</strain>
    </source>
</reference>
<gene>
    <name evidence="1" type="ORF">T10_2821</name>
</gene>
<keyword evidence="2" id="KW-1185">Reference proteome</keyword>
<dbReference type="Proteomes" id="UP000054843">
    <property type="component" value="Unassembled WGS sequence"/>
</dbReference>
<evidence type="ECO:0000313" key="2">
    <source>
        <dbReference type="Proteomes" id="UP000054843"/>
    </source>
</evidence>
<sequence>MLILLNKMLLRPVELVRCVAPLSKCVVLKKIKSCVKISLPIDVLSDVEVVRFDFQMRLRDTISNGPTQ</sequence>
<dbReference type="AlphaFoldDB" id="A0A0V1MFI2"/>
<comment type="caution">
    <text evidence="1">The sequence shown here is derived from an EMBL/GenBank/DDBJ whole genome shotgun (WGS) entry which is preliminary data.</text>
</comment>
<proteinExistence type="predicted"/>
<name>A0A0V1MFI2_9BILA</name>
<protein>
    <submittedName>
        <fullName evidence="1">Uncharacterized protein</fullName>
    </submittedName>
</protein>
<organism evidence="1 2">
    <name type="scientific">Trichinella papuae</name>
    <dbReference type="NCBI Taxonomy" id="268474"/>
    <lineage>
        <taxon>Eukaryota</taxon>
        <taxon>Metazoa</taxon>
        <taxon>Ecdysozoa</taxon>
        <taxon>Nematoda</taxon>
        <taxon>Enoplea</taxon>
        <taxon>Dorylaimia</taxon>
        <taxon>Trichinellida</taxon>
        <taxon>Trichinellidae</taxon>
        <taxon>Trichinella</taxon>
    </lineage>
</organism>
<accession>A0A0V1MFI2</accession>
<dbReference type="EMBL" id="JYDO01000115">
    <property type="protein sequence ID" value="KRZ70373.1"/>
    <property type="molecule type" value="Genomic_DNA"/>
</dbReference>
<evidence type="ECO:0000313" key="1">
    <source>
        <dbReference type="EMBL" id="KRZ70373.1"/>
    </source>
</evidence>